<sequence>MPRSMNQLTANLKGCMDDISAKKDEMLLLIGNNHNFTYEFSFEEFWRTLTSQPVEELTERKTECMVLQQIAKAAEQVCEKELNRRRWQSEFNMKSNQQKQRLTRSVMKRKKEDEENFKDFNKLRKCGDESQSSLGDEGAGN</sequence>
<feature type="region of interest" description="Disordered" evidence="1">
    <location>
        <begin position="122"/>
        <end position="141"/>
    </location>
</feature>
<feature type="region of interest" description="Disordered" evidence="1">
    <location>
        <begin position="89"/>
        <end position="116"/>
    </location>
</feature>
<protein>
    <submittedName>
        <fullName evidence="2">Uncharacterized protein</fullName>
    </submittedName>
</protein>
<dbReference type="EMBL" id="MU825884">
    <property type="protein sequence ID" value="KAJ7384816.1"/>
    <property type="molecule type" value="Genomic_DNA"/>
</dbReference>
<dbReference type="InterPro" id="IPR027267">
    <property type="entry name" value="AH/BAR_dom_sf"/>
</dbReference>
<comment type="caution">
    <text evidence="2">The sequence shown here is derived from an EMBL/GenBank/DDBJ whole genome shotgun (WGS) entry which is preliminary data.</text>
</comment>
<dbReference type="Proteomes" id="UP001163046">
    <property type="component" value="Unassembled WGS sequence"/>
</dbReference>
<accession>A0A9W9ZNG8</accession>
<keyword evidence="3" id="KW-1185">Reference proteome</keyword>
<feature type="compositionally biased region" description="Polar residues" evidence="1">
    <location>
        <begin position="89"/>
        <end position="100"/>
    </location>
</feature>
<reference evidence="2" key="1">
    <citation type="submission" date="2023-01" db="EMBL/GenBank/DDBJ databases">
        <title>Genome assembly of the deep-sea coral Lophelia pertusa.</title>
        <authorList>
            <person name="Herrera S."/>
            <person name="Cordes E."/>
        </authorList>
    </citation>
    <scope>NUCLEOTIDE SEQUENCE</scope>
    <source>
        <strain evidence="2">USNM1676648</strain>
        <tissue evidence="2">Polyp</tissue>
    </source>
</reference>
<evidence type="ECO:0000313" key="3">
    <source>
        <dbReference type="Proteomes" id="UP001163046"/>
    </source>
</evidence>
<proteinExistence type="predicted"/>
<evidence type="ECO:0000256" key="1">
    <source>
        <dbReference type="SAM" id="MobiDB-lite"/>
    </source>
</evidence>
<gene>
    <name evidence="2" type="ORF">OS493_019493</name>
</gene>
<evidence type="ECO:0000313" key="2">
    <source>
        <dbReference type="EMBL" id="KAJ7384816.1"/>
    </source>
</evidence>
<dbReference type="SUPFAM" id="SSF103657">
    <property type="entry name" value="BAR/IMD domain-like"/>
    <property type="match status" value="1"/>
</dbReference>
<name>A0A9W9ZNG8_9CNID</name>
<dbReference type="AlphaFoldDB" id="A0A9W9ZNG8"/>
<organism evidence="2 3">
    <name type="scientific">Desmophyllum pertusum</name>
    <dbReference type="NCBI Taxonomy" id="174260"/>
    <lineage>
        <taxon>Eukaryota</taxon>
        <taxon>Metazoa</taxon>
        <taxon>Cnidaria</taxon>
        <taxon>Anthozoa</taxon>
        <taxon>Hexacorallia</taxon>
        <taxon>Scleractinia</taxon>
        <taxon>Caryophylliina</taxon>
        <taxon>Caryophylliidae</taxon>
        <taxon>Desmophyllum</taxon>
    </lineage>
</organism>